<dbReference type="Proteomes" id="UP000072520">
    <property type="component" value="Unassembled WGS sequence"/>
</dbReference>
<evidence type="ECO:0000313" key="1">
    <source>
        <dbReference type="EMBL" id="KTS94521.1"/>
    </source>
</evidence>
<reference evidence="1 2" key="1">
    <citation type="journal article" date="2016" name="Front. Microbiol.">
        <title>Genomic Resource of Rice Seed Associated Bacteria.</title>
        <authorList>
            <person name="Midha S."/>
            <person name="Bansal K."/>
            <person name="Sharma S."/>
            <person name="Kumar N."/>
            <person name="Patil P.P."/>
            <person name="Chaudhry V."/>
            <person name="Patil P.B."/>
        </authorList>
    </citation>
    <scope>NUCLEOTIDE SEQUENCE [LARGE SCALE GENOMIC DNA]</scope>
    <source>
        <strain evidence="1 2">RSA13</strain>
    </source>
</reference>
<organism evidence="1 2">
    <name type="scientific">Pantoea stewartii</name>
    <dbReference type="NCBI Taxonomy" id="66269"/>
    <lineage>
        <taxon>Bacteria</taxon>
        <taxon>Pseudomonadati</taxon>
        <taxon>Pseudomonadota</taxon>
        <taxon>Gammaproteobacteria</taxon>
        <taxon>Enterobacterales</taxon>
        <taxon>Erwiniaceae</taxon>
        <taxon>Pantoea</taxon>
    </lineage>
</organism>
<proteinExistence type="predicted"/>
<accession>A0AB34VCP3</accession>
<protein>
    <submittedName>
        <fullName evidence="1">Uncharacterized protein</fullName>
    </submittedName>
</protein>
<dbReference type="RefSeq" id="WP_039342920.1">
    <property type="nucleotide sequence ID" value="NZ_JARNMT010000001.1"/>
</dbReference>
<dbReference type="EMBL" id="LDSI01000027">
    <property type="protein sequence ID" value="KTS94521.1"/>
    <property type="molecule type" value="Genomic_DNA"/>
</dbReference>
<gene>
    <name evidence="1" type="ORF">RSA13_17630</name>
</gene>
<comment type="caution">
    <text evidence="1">The sequence shown here is derived from an EMBL/GenBank/DDBJ whole genome shotgun (WGS) entry which is preliminary data.</text>
</comment>
<dbReference type="Gene3D" id="2.60.40.1090">
    <property type="entry name" value="Fimbrial-type adhesion domain"/>
    <property type="match status" value="1"/>
</dbReference>
<dbReference type="GO" id="GO:0007155">
    <property type="term" value="P:cell adhesion"/>
    <property type="evidence" value="ECO:0007669"/>
    <property type="project" value="InterPro"/>
</dbReference>
<evidence type="ECO:0000313" key="2">
    <source>
        <dbReference type="Proteomes" id="UP000072520"/>
    </source>
</evidence>
<sequence length="70" mass="7083">MKYKLNVMGGPEIAIDNGMTAAIMTDGALAGETLNGSSGDNPVALRSTLHGKPTKTGAFAGSGIMIISYP</sequence>
<dbReference type="InterPro" id="IPR036937">
    <property type="entry name" value="Adhesion_dom_fimbrial_sf"/>
</dbReference>
<name>A0AB34VCP3_9GAMM</name>
<dbReference type="GO" id="GO:0009289">
    <property type="term" value="C:pilus"/>
    <property type="evidence" value="ECO:0007669"/>
    <property type="project" value="InterPro"/>
</dbReference>
<dbReference type="AlphaFoldDB" id="A0AB34VCP3"/>